<dbReference type="AlphaFoldDB" id="A0A565CDN6"/>
<protein>
    <submittedName>
        <fullName evidence="1">Uncharacterized protein</fullName>
    </submittedName>
</protein>
<keyword evidence="2" id="KW-1185">Reference proteome</keyword>
<evidence type="ECO:0000313" key="2">
    <source>
        <dbReference type="Proteomes" id="UP000489600"/>
    </source>
</evidence>
<reference evidence="1" key="1">
    <citation type="submission" date="2019-07" db="EMBL/GenBank/DDBJ databases">
        <authorList>
            <person name="Dittberner H."/>
        </authorList>
    </citation>
    <scope>NUCLEOTIDE SEQUENCE [LARGE SCALE GENOMIC DNA]</scope>
</reference>
<dbReference type="EMBL" id="CABITT030000007">
    <property type="protein sequence ID" value="VVB11621.1"/>
    <property type="molecule type" value="Genomic_DNA"/>
</dbReference>
<name>A0A565CDN6_9BRAS</name>
<accession>A0A565CDN6</accession>
<gene>
    <name evidence="1" type="ORF">ANE_LOCUS22065</name>
</gene>
<sequence length="67" mass="7761">MFVNQLEREGLILLDQFEELQLTPSESSDLTGLFNKVSLPDPDVRVHDLPMDRKVFESSFQNTKDHI</sequence>
<organism evidence="1 2">
    <name type="scientific">Arabis nemorensis</name>
    <dbReference type="NCBI Taxonomy" id="586526"/>
    <lineage>
        <taxon>Eukaryota</taxon>
        <taxon>Viridiplantae</taxon>
        <taxon>Streptophyta</taxon>
        <taxon>Embryophyta</taxon>
        <taxon>Tracheophyta</taxon>
        <taxon>Spermatophyta</taxon>
        <taxon>Magnoliopsida</taxon>
        <taxon>eudicotyledons</taxon>
        <taxon>Gunneridae</taxon>
        <taxon>Pentapetalae</taxon>
        <taxon>rosids</taxon>
        <taxon>malvids</taxon>
        <taxon>Brassicales</taxon>
        <taxon>Brassicaceae</taxon>
        <taxon>Arabideae</taxon>
        <taxon>Arabis</taxon>
    </lineage>
</organism>
<proteinExistence type="predicted"/>
<comment type="caution">
    <text evidence="1">The sequence shown here is derived from an EMBL/GenBank/DDBJ whole genome shotgun (WGS) entry which is preliminary data.</text>
</comment>
<dbReference type="Proteomes" id="UP000489600">
    <property type="component" value="Unassembled WGS sequence"/>
</dbReference>
<evidence type="ECO:0000313" key="1">
    <source>
        <dbReference type="EMBL" id="VVB11621.1"/>
    </source>
</evidence>